<protein>
    <submittedName>
        <fullName evidence="2">Uncharacterized protein</fullName>
    </submittedName>
</protein>
<organism evidence="2 3">
    <name type="scientific">Amniculicola lignicola CBS 123094</name>
    <dbReference type="NCBI Taxonomy" id="1392246"/>
    <lineage>
        <taxon>Eukaryota</taxon>
        <taxon>Fungi</taxon>
        <taxon>Dikarya</taxon>
        <taxon>Ascomycota</taxon>
        <taxon>Pezizomycotina</taxon>
        <taxon>Dothideomycetes</taxon>
        <taxon>Pleosporomycetidae</taxon>
        <taxon>Pleosporales</taxon>
        <taxon>Amniculicolaceae</taxon>
        <taxon>Amniculicola</taxon>
    </lineage>
</organism>
<feature type="non-terminal residue" evidence="2">
    <location>
        <position position="1"/>
    </location>
</feature>
<name>A0A6A5WFH1_9PLEO</name>
<evidence type="ECO:0000313" key="2">
    <source>
        <dbReference type="EMBL" id="KAF1996376.1"/>
    </source>
</evidence>
<dbReference type="AlphaFoldDB" id="A0A6A5WFH1"/>
<feature type="transmembrane region" description="Helical" evidence="1">
    <location>
        <begin position="87"/>
        <end position="112"/>
    </location>
</feature>
<sequence length="135" mass="15423">SFFAPCLVGEGPAACYSLIPPSTTTRFSGCIAALKQEIFWSCADIMSPLLRPDTLIEGPHRSARQKTNERCQRRGQSDQAVSRDWRFALICLFYCRVPLFLVLFLYLLYALFSKIGDLIRLERSIILERERKSGE</sequence>
<accession>A0A6A5WFH1</accession>
<evidence type="ECO:0000313" key="3">
    <source>
        <dbReference type="Proteomes" id="UP000799779"/>
    </source>
</evidence>
<gene>
    <name evidence="2" type="ORF">P154DRAFT_609084</name>
</gene>
<reference evidence="2" key="1">
    <citation type="journal article" date="2020" name="Stud. Mycol.">
        <title>101 Dothideomycetes genomes: a test case for predicting lifestyles and emergence of pathogens.</title>
        <authorList>
            <person name="Haridas S."/>
            <person name="Albert R."/>
            <person name="Binder M."/>
            <person name="Bloem J."/>
            <person name="Labutti K."/>
            <person name="Salamov A."/>
            <person name="Andreopoulos B."/>
            <person name="Baker S."/>
            <person name="Barry K."/>
            <person name="Bills G."/>
            <person name="Bluhm B."/>
            <person name="Cannon C."/>
            <person name="Castanera R."/>
            <person name="Culley D."/>
            <person name="Daum C."/>
            <person name="Ezra D."/>
            <person name="Gonzalez J."/>
            <person name="Henrissat B."/>
            <person name="Kuo A."/>
            <person name="Liang C."/>
            <person name="Lipzen A."/>
            <person name="Lutzoni F."/>
            <person name="Magnuson J."/>
            <person name="Mondo S."/>
            <person name="Nolan M."/>
            <person name="Ohm R."/>
            <person name="Pangilinan J."/>
            <person name="Park H.-J."/>
            <person name="Ramirez L."/>
            <person name="Alfaro M."/>
            <person name="Sun H."/>
            <person name="Tritt A."/>
            <person name="Yoshinaga Y."/>
            <person name="Zwiers L.-H."/>
            <person name="Turgeon B."/>
            <person name="Goodwin S."/>
            <person name="Spatafora J."/>
            <person name="Crous P."/>
            <person name="Grigoriev I."/>
        </authorList>
    </citation>
    <scope>NUCLEOTIDE SEQUENCE</scope>
    <source>
        <strain evidence="2">CBS 123094</strain>
    </source>
</reference>
<keyword evidence="1" id="KW-1133">Transmembrane helix</keyword>
<keyword evidence="3" id="KW-1185">Reference proteome</keyword>
<proteinExistence type="predicted"/>
<dbReference type="EMBL" id="ML977626">
    <property type="protein sequence ID" value="KAF1996376.1"/>
    <property type="molecule type" value="Genomic_DNA"/>
</dbReference>
<keyword evidence="1" id="KW-0812">Transmembrane</keyword>
<evidence type="ECO:0000256" key="1">
    <source>
        <dbReference type="SAM" id="Phobius"/>
    </source>
</evidence>
<dbReference type="Proteomes" id="UP000799779">
    <property type="component" value="Unassembled WGS sequence"/>
</dbReference>
<keyword evidence="1" id="KW-0472">Membrane</keyword>